<proteinExistence type="predicted"/>
<evidence type="ECO:0000313" key="2">
    <source>
        <dbReference type="Proteomes" id="UP000805614"/>
    </source>
</evidence>
<sequence length="134" mass="14023">MPIHAGPCLFSWQVTTPDPERGVCGITSDRALAVHAMTEAFHATGGTHGVLQICHLSWLGPYYLYGSVIARAERIAATGAIVWHDGPQLRATAPSGMSPAVREALACMPVKQTSSGLWPRSGIGTVDSATAGGR</sequence>
<gene>
    <name evidence="1" type="ORF">HKK74_36140</name>
</gene>
<reference evidence="1 2" key="1">
    <citation type="submission" date="2020-06" db="EMBL/GenBank/DDBJ databases">
        <title>Actinomadura xiongansis sp. nov., isolated from soil of Baiyangdian.</title>
        <authorList>
            <person name="Zhang X."/>
        </authorList>
    </citation>
    <scope>NUCLEOTIDE SEQUENCE [LARGE SCALE GENOMIC DNA]</scope>
    <source>
        <strain evidence="1 2">HBUM206468</strain>
    </source>
</reference>
<keyword evidence="2" id="KW-1185">Reference proteome</keyword>
<accession>A0ABR7M188</accession>
<dbReference type="RefSeq" id="WP_187247920.1">
    <property type="nucleotide sequence ID" value="NZ_BAAAOK010000066.1"/>
</dbReference>
<name>A0ABR7M188_9ACTN</name>
<comment type="caution">
    <text evidence="1">The sequence shown here is derived from an EMBL/GenBank/DDBJ whole genome shotgun (WGS) entry which is preliminary data.</text>
</comment>
<dbReference type="Proteomes" id="UP000805614">
    <property type="component" value="Unassembled WGS sequence"/>
</dbReference>
<evidence type="ECO:0000313" key="1">
    <source>
        <dbReference type="EMBL" id="MBC6470881.1"/>
    </source>
</evidence>
<dbReference type="EMBL" id="JABVEC010000050">
    <property type="protein sequence ID" value="MBC6470881.1"/>
    <property type="molecule type" value="Genomic_DNA"/>
</dbReference>
<protein>
    <submittedName>
        <fullName evidence="1">Uncharacterized protein</fullName>
    </submittedName>
</protein>
<organism evidence="1 2">
    <name type="scientific">Actinomadura alba</name>
    <dbReference type="NCBI Taxonomy" id="406431"/>
    <lineage>
        <taxon>Bacteria</taxon>
        <taxon>Bacillati</taxon>
        <taxon>Actinomycetota</taxon>
        <taxon>Actinomycetes</taxon>
        <taxon>Streptosporangiales</taxon>
        <taxon>Thermomonosporaceae</taxon>
        <taxon>Actinomadura</taxon>
    </lineage>
</organism>